<dbReference type="RefSeq" id="WP_102911141.1">
    <property type="nucleotide sequence ID" value="NZ_POUC01000191.1"/>
</dbReference>
<dbReference type="Proteomes" id="UP000235943">
    <property type="component" value="Unassembled WGS sequence"/>
</dbReference>
<evidence type="ECO:0000313" key="3">
    <source>
        <dbReference type="Proteomes" id="UP000235943"/>
    </source>
</evidence>
<organism evidence="2 3">
    <name type="scientific">Streptomyces cahuitamycinicus</name>
    <dbReference type="NCBI Taxonomy" id="2070367"/>
    <lineage>
        <taxon>Bacteria</taxon>
        <taxon>Bacillati</taxon>
        <taxon>Actinomycetota</taxon>
        <taxon>Actinomycetes</taxon>
        <taxon>Kitasatosporales</taxon>
        <taxon>Streptomycetaceae</taxon>
        <taxon>Streptomyces</taxon>
    </lineage>
</organism>
<keyword evidence="3" id="KW-1185">Reference proteome</keyword>
<dbReference type="OrthoDB" id="3541267at2"/>
<feature type="region of interest" description="Disordered" evidence="1">
    <location>
        <begin position="186"/>
        <end position="206"/>
    </location>
</feature>
<name>A0A2N8TL39_9ACTN</name>
<gene>
    <name evidence="2" type="ORF">C1J00_24075</name>
</gene>
<proteinExistence type="predicted"/>
<dbReference type="EMBL" id="POUC01000191">
    <property type="protein sequence ID" value="PNG19745.1"/>
    <property type="molecule type" value="Genomic_DNA"/>
</dbReference>
<evidence type="ECO:0000313" key="2">
    <source>
        <dbReference type="EMBL" id="PNG19745.1"/>
    </source>
</evidence>
<protein>
    <submittedName>
        <fullName evidence="2">Uncharacterized protein</fullName>
    </submittedName>
</protein>
<dbReference type="AlphaFoldDB" id="A0A2N8TL39"/>
<reference evidence="2 3" key="1">
    <citation type="submission" date="2018-01" db="EMBL/GenBank/DDBJ databases">
        <title>Draft genome sequence of Streptomyces sp. 13K301.</title>
        <authorList>
            <person name="Sahin N."/>
            <person name="Saygin H."/>
            <person name="Ay H."/>
        </authorList>
    </citation>
    <scope>NUCLEOTIDE SEQUENCE [LARGE SCALE GENOMIC DNA]</scope>
    <source>
        <strain evidence="2 3">13K301</strain>
    </source>
</reference>
<sequence>MTDQNRQALTTLANLGIATHRLDQIRDAARLHRQQLIGTRELYAVIETDGQTPPADLAALRDRIAAAIYERNNPGHRWADAHPDDLVCYGNDADAAMTVLPPPVPRADVLLGAAEVEARPALNVRPLPAEALTADEAFVDRAAFRAAVLREFLSQLDERLLGCCQECNACAAIARDLAAELAMADEAQPGTEAPTNPSWPRRAWDLGLLHKGGDPHHCPACLKQPEPPKDFVCPGAEANAAVLANPQPAAGAQQDGARPAPKPLLTLATPCAVCAHPYNWHQGGVCQAGAETNRCGCIAFAAAEQQDGAQP</sequence>
<accession>A0A2N8TL39</accession>
<comment type="caution">
    <text evidence="2">The sequence shown here is derived from an EMBL/GenBank/DDBJ whole genome shotgun (WGS) entry which is preliminary data.</text>
</comment>
<evidence type="ECO:0000256" key="1">
    <source>
        <dbReference type="SAM" id="MobiDB-lite"/>
    </source>
</evidence>